<dbReference type="RefSeq" id="WP_151128026.1">
    <property type="nucleotide sequence ID" value="NZ_VZQZ01000004.1"/>
</dbReference>
<reference evidence="1 2" key="1">
    <citation type="submission" date="2019-09" db="EMBL/GenBank/DDBJ databases">
        <title>Geobacter sp. Red96, a novel strain isolated from paddy soil.</title>
        <authorList>
            <person name="Xu Z."/>
            <person name="Masuda Y."/>
            <person name="Itoh H."/>
            <person name="Senoo K."/>
        </authorList>
    </citation>
    <scope>NUCLEOTIDE SEQUENCE [LARGE SCALE GENOMIC DNA]</scope>
    <source>
        <strain evidence="1 2">Red96</strain>
    </source>
</reference>
<evidence type="ECO:0000313" key="1">
    <source>
        <dbReference type="EMBL" id="KAB0665587.1"/>
    </source>
</evidence>
<dbReference type="EMBL" id="VZQZ01000004">
    <property type="protein sequence ID" value="KAB0665587.1"/>
    <property type="molecule type" value="Genomic_DNA"/>
</dbReference>
<accession>A0A7J4ZRL4</accession>
<evidence type="ECO:0000313" key="2">
    <source>
        <dbReference type="Proteomes" id="UP000420562"/>
    </source>
</evidence>
<dbReference type="AlphaFoldDB" id="A0A7J4ZRL4"/>
<name>A0A7J4ZRL4_9BACT</name>
<comment type="caution">
    <text evidence="1">The sequence shown here is derived from an EMBL/GenBank/DDBJ whole genome shotgun (WGS) entry which is preliminary data.</text>
</comment>
<sequence>MSKVIRIEDEIFGRLQNHAEPFVDTPSSVIEKLLNYYESSLSKPETTHAHASQGRRESPMRNIFLAPASDENLRKTIRGSVSLTSITHLLSKEERQVLQSSVKNVEALNCWAMTEGSRSKFNEMTHGDLVLFTAKDSGKFQYTGEVVAKIDSEKLGGFLWDFVPTKPWKLVYFLGNIQAVNIDKTRLVTALGYSKSYVVPGITKVNPIARDTILAQHGTIESFIASIDDLK</sequence>
<dbReference type="Proteomes" id="UP000420562">
    <property type="component" value="Unassembled WGS sequence"/>
</dbReference>
<gene>
    <name evidence="1" type="ORF">F6V25_07640</name>
</gene>
<proteinExistence type="predicted"/>
<protein>
    <submittedName>
        <fullName evidence="1">Uncharacterized protein</fullName>
    </submittedName>
</protein>
<keyword evidence="2" id="KW-1185">Reference proteome</keyword>
<organism evidence="1 2">
    <name type="scientific">Oryzomonas japonica</name>
    <dbReference type="NCBI Taxonomy" id="2603858"/>
    <lineage>
        <taxon>Bacteria</taxon>
        <taxon>Pseudomonadati</taxon>
        <taxon>Thermodesulfobacteriota</taxon>
        <taxon>Desulfuromonadia</taxon>
        <taxon>Geobacterales</taxon>
        <taxon>Geobacteraceae</taxon>
        <taxon>Oryzomonas</taxon>
    </lineage>
</organism>